<evidence type="ECO:0000256" key="2">
    <source>
        <dbReference type="ARBA" id="ARBA00023319"/>
    </source>
</evidence>
<feature type="domain" description="Ig-like" evidence="4">
    <location>
        <begin position="198"/>
        <end position="295"/>
    </location>
</feature>
<keyword evidence="6" id="KW-1185">Reference proteome</keyword>
<dbReference type="FunFam" id="2.60.40.10:FF:000463">
    <property type="entry name" value="Immunoglobulin heavy constant gamma 1"/>
    <property type="match status" value="1"/>
</dbReference>
<dbReference type="CDD" id="cd05768">
    <property type="entry name" value="IgC1_CH3_IgAGD_CH4_IgAEM"/>
    <property type="match status" value="1"/>
</dbReference>
<keyword evidence="2" id="KW-0393">Immunoglobulin domain</keyword>
<dbReference type="InterPro" id="IPR003006">
    <property type="entry name" value="Ig/MHC_CS"/>
</dbReference>
<evidence type="ECO:0000313" key="5">
    <source>
        <dbReference type="EMBL" id="KAG8596246.1"/>
    </source>
</evidence>
<name>A0AAV7DGC4_ENGPU</name>
<feature type="domain" description="Ig-like" evidence="4">
    <location>
        <begin position="305"/>
        <end position="404"/>
    </location>
</feature>
<dbReference type="PROSITE" id="PS50835">
    <property type="entry name" value="IG_LIKE"/>
    <property type="match status" value="4"/>
</dbReference>
<evidence type="ECO:0000256" key="1">
    <source>
        <dbReference type="ARBA" id="ARBA00023157"/>
    </source>
</evidence>
<dbReference type="InterPro" id="IPR050380">
    <property type="entry name" value="Immune_Resp_Modulators"/>
</dbReference>
<accession>A0AAV7DGC4</accession>
<keyword evidence="3" id="KW-0472">Membrane</keyword>
<dbReference type="AlphaFoldDB" id="A0AAV7DGC4"/>
<dbReference type="EMBL" id="WNYA01000001">
    <property type="protein sequence ID" value="KAG8596246.1"/>
    <property type="molecule type" value="Genomic_DNA"/>
</dbReference>
<feature type="transmembrane region" description="Helical" evidence="3">
    <location>
        <begin position="423"/>
        <end position="447"/>
    </location>
</feature>
<dbReference type="InterPro" id="IPR013783">
    <property type="entry name" value="Ig-like_fold"/>
</dbReference>
<dbReference type="SMART" id="SM00407">
    <property type="entry name" value="IGc1"/>
    <property type="match status" value="4"/>
</dbReference>
<dbReference type="SUPFAM" id="SSF48726">
    <property type="entry name" value="Immunoglobulin"/>
    <property type="match status" value="4"/>
</dbReference>
<dbReference type="FunFam" id="2.60.40.10:FF:000283">
    <property type="entry name" value="Immunoglobulin kappa constant"/>
    <property type="match status" value="1"/>
</dbReference>
<dbReference type="PROSITE" id="PS00290">
    <property type="entry name" value="IG_MHC"/>
    <property type="match status" value="2"/>
</dbReference>
<comment type="caution">
    <text evidence="5">The sequence shown here is derived from an EMBL/GenBank/DDBJ whole genome shotgun (WGS) entry which is preliminary data.</text>
</comment>
<reference evidence="5" key="1">
    <citation type="thesis" date="2020" institute="ProQuest LLC" country="789 East Eisenhower Parkway, Ann Arbor, MI, USA">
        <title>Comparative Genomics and Chromosome Evolution.</title>
        <authorList>
            <person name="Mudd A.B."/>
        </authorList>
    </citation>
    <scope>NUCLEOTIDE SEQUENCE</scope>
    <source>
        <strain evidence="5">237g6f4</strain>
        <tissue evidence="5">Blood</tissue>
    </source>
</reference>
<proteinExistence type="predicted"/>
<gene>
    <name evidence="5" type="ORF">GDO81_001785</name>
</gene>
<feature type="domain" description="Ig-like" evidence="4">
    <location>
        <begin position="83"/>
        <end position="188"/>
    </location>
</feature>
<dbReference type="InterPro" id="IPR007110">
    <property type="entry name" value="Ig-like_dom"/>
</dbReference>
<evidence type="ECO:0000256" key="3">
    <source>
        <dbReference type="SAM" id="Phobius"/>
    </source>
</evidence>
<dbReference type="Pfam" id="PF07654">
    <property type="entry name" value="C1-set"/>
    <property type="match status" value="4"/>
</dbReference>
<keyword evidence="3" id="KW-0812">Transmembrane</keyword>
<dbReference type="PANTHER" id="PTHR23411">
    <property type="entry name" value="TAPASIN"/>
    <property type="match status" value="1"/>
</dbReference>
<keyword evidence="1" id="KW-1015">Disulfide bond</keyword>
<dbReference type="Gene3D" id="2.60.40.10">
    <property type="entry name" value="Immunoglobulins"/>
    <property type="match status" value="4"/>
</dbReference>
<keyword evidence="3" id="KW-1133">Transmembrane helix</keyword>
<protein>
    <recommendedName>
        <fullName evidence="4">Ig-like domain-containing protein</fullName>
    </recommendedName>
</protein>
<feature type="domain" description="Ig-like" evidence="4">
    <location>
        <begin position="1"/>
        <end position="76"/>
    </location>
</feature>
<evidence type="ECO:0000313" key="6">
    <source>
        <dbReference type="Proteomes" id="UP000824782"/>
    </source>
</evidence>
<dbReference type="InterPro" id="IPR036179">
    <property type="entry name" value="Ig-like_dom_sf"/>
</dbReference>
<dbReference type="InterPro" id="IPR003597">
    <property type="entry name" value="Ig_C1-set"/>
</dbReference>
<evidence type="ECO:0000259" key="4">
    <source>
        <dbReference type="PROSITE" id="PS50835"/>
    </source>
</evidence>
<dbReference type="FunFam" id="2.60.40.10:FF:000998">
    <property type="entry name" value="Immunoglobulin heavy constant epsilon"/>
    <property type="match status" value="1"/>
</dbReference>
<dbReference type="CDD" id="cd00098">
    <property type="entry name" value="IgC1"/>
    <property type="match status" value="1"/>
</dbReference>
<sequence>MGCLVTGFMPEKVAIKWNGGNITSGIATTGPMYSITEGLYMMSTQLTIQASEWRNGTYECNVIHSSSGTMQEKTLRVLPCIKPEVQILQHSPCTAEDPEENVNTNSTRDLVCLISNFRPEKIQLKWLVNEKEDVTAHSTSAEPLRTADGTFTATSRLPVLNGQWNRGNHYSCIVTHSATNTTTTASVKNCQDSDSSAPEIELIPPSFEDCYILGKPKITCKVYNMNTVNKLNITWTRQTGGALDFTVEDSVLGNDGKYSAISTIDICCEDWTSGETFTCTVNNQELPSPKSKEIYKIKVSDPKPPSIYVFPPAPEETARGEMVSLTCLATGFKPMDSFVKWLQGNDKVNIKKYFNTTPIKKEDGTYFMYSYLSVNANEWKQGDVFTCIVGHEALPYRTSQQSIDKSRVISWIIEDCTGEEDNIWITALTFMMLFILTIFYAMSVTVVKINV</sequence>
<dbReference type="Proteomes" id="UP000824782">
    <property type="component" value="Unassembled WGS sequence"/>
</dbReference>
<organism evidence="5 6">
    <name type="scientific">Engystomops pustulosus</name>
    <name type="common">Tungara frog</name>
    <name type="synonym">Physalaemus pustulosus</name>
    <dbReference type="NCBI Taxonomy" id="76066"/>
    <lineage>
        <taxon>Eukaryota</taxon>
        <taxon>Metazoa</taxon>
        <taxon>Chordata</taxon>
        <taxon>Craniata</taxon>
        <taxon>Vertebrata</taxon>
        <taxon>Euteleostomi</taxon>
        <taxon>Amphibia</taxon>
        <taxon>Batrachia</taxon>
        <taxon>Anura</taxon>
        <taxon>Neobatrachia</taxon>
        <taxon>Hyloidea</taxon>
        <taxon>Leptodactylidae</taxon>
        <taxon>Leiuperinae</taxon>
        <taxon>Engystomops</taxon>
    </lineage>
</organism>